<keyword evidence="2" id="KW-1185">Reference proteome</keyword>
<evidence type="ECO:0000313" key="1">
    <source>
        <dbReference type="EMBL" id="OAX78277.1"/>
    </source>
</evidence>
<evidence type="ECO:0000313" key="2">
    <source>
        <dbReference type="Proteomes" id="UP000091918"/>
    </source>
</evidence>
<comment type="caution">
    <text evidence="1">The sequence shown here is derived from an EMBL/GenBank/DDBJ whole genome shotgun (WGS) entry which is preliminary data.</text>
</comment>
<feature type="non-terminal residue" evidence="1">
    <location>
        <position position="1"/>
    </location>
</feature>
<gene>
    <name evidence="1" type="ORF">ACJ72_07417</name>
</gene>
<reference evidence="1 2" key="1">
    <citation type="submission" date="2015-07" db="EMBL/GenBank/DDBJ databases">
        <title>Emmonsia species relationships and genome sequence.</title>
        <authorList>
            <person name="Cuomo C.A."/>
            <person name="Schwartz I.S."/>
            <person name="Kenyon C."/>
            <person name="de Hoog G.S."/>
            <person name="Govender N.P."/>
            <person name="Botha A."/>
            <person name="Moreno L."/>
            <person name="de Vries M."/>
            <person name="Munoz J.F."/>
            <person name="Stielow J.B."/>
        </authorList>
    </citation>
    <scope>NUCLEOTIDE SEQUENCE [LARGE SCALE GENOMIC DNA]</scope>
    <source>
        <strain evidence="1 2">CBS 136260</strain>
    </source>
</reference>
<accession>A0A1B7NNR7</accession>
<dbReference type="OrthoDB" id="4187177at2759"/>
<dbReference type="STRING" id="1658172.A0A1B7NNR7"/>
<dbReference type="Proteomes" id="UP000091918">
    <property type="component" value="Unassembled WGS sequence"/>
</dbReference>
<dbReference type="AlphaFoldDB" id="A0A1B7NNR7"/>
<sequence>QISWNKVKLKYKIIKSIELNDIIDVLNEYIFIVREYINNKSKKSMTYIDVKSKILHDILRVLLQDVKEVNLMEDKSSM</sequence>
<proteinExistence type="predicted"/>
<organism evidence="1 2">
    <name type="scientific">Emergomyces africanus</name>
    <dbReference type="NCBI Taxonomy" id="1955775"/>
    <lineage>
        <taxon>Eukaryota</taxon>
        <taxon>Fungi</taxon>
        <taxon>Dikarya</taxon>
        <taxon>Ascomycota</taxon>
        <taxon>Pezizomycotina</taxon>
        <taxon>Eurotiomycetes</taxon>
        <taxon>Eurotiomycetidae</taxon>
        <taxon>Onygenales</taxon>
        <taxon>Ajellomycetaceae</taxon>
        <taxon>Emergomyces</taxon>
    </lineage>
</organism>
<name>A0A1B7NNR7_9EURO</name>
<protein>
    <submittedName>
        <fullName evidence="1">Uncharacterized protein</fullName>
    </submittedName>
</protein>
<feature type="non-terminal residue" evidence="1">
    <location>
        <position position="78"/>
    </location>
</feature>
<dbReference type="EMBL" id="LGUA01001629">
    <property type="protein sequence ID" value="OAX78277.1"/>
    <property type="molecule type" value="Genomic_DNA"/>
</dbReference>